<evidence type="ECO:0000313" key="1">
    <source>
        <dbReference type="EMBL" id="MFC4981852.1"/>
    </source>
</evidence>
<gene>
    <name evidence="1" type="ORF">ACFPL4_26485</name>
</gene>
<accession>A0ABV9VD76</accession>
<name>A0ABV9VD76_STRAZ</name>
<protein>
    <recommendedName>
        <fullName evidence="3">Transposase</fullName>
    </recommendedName>
</protein>
<proteinExistence type="predicted"/>
<keyword evidence="2" id="KW-1185">Reference proteome</keyword>
<dbReference type="Proteomes" id="UP001595908">
    <property type="component" value="Unassembled WGS sequence"/>
</dbReference>
<dbReference type="GeneID" id="43426525"/>
<sequence length="60" mass="6964">MGQGWQTAVTWLNRRAEAAVHRLRRECLALSKTVAMRTFWHWLSGESLVRRIELRGGNSL</sequence>
<reference evidence="2" key="1">
    <citation type="journal article" date="2019" name="Int. J. Syst. Evol. Microbiol.">
        <title>The Global Catalogue of Microorganisms (GCM) 10K type strain sequencing project: providing services to taxonomists for standard genome sequencing and annotation.</title>
        <authorList>
            <consortium name="The Broad Institute Genomics Platform"/>
            <consortium name="The Broad Institute Genome Sequencing Center for Infectious Disease"/>
            <person name="Wu L."/>
            <person name="Ma J."/>
        </authorList>
    </citation>
    <scope>NUCLEOTIDE SEQUENCE [LARGE SCALE GENOMIC DNA]</scope>
    <source>
        <strain evidence="2">ICMP 257</strain>
    </source>
</reference>
<evidence type="ECO:0008006" key="3">
    <source>
        <dbReference type="Google" id="ProtNLM"/>
    </source>
</evidence>
<dbReference type="RefSeq" id="WP_157841677.1">
    <property type="nucleotide sequence ID" value="NZ_JBHSJE010000008.1"/>
</dbReference>
<comment type="caution">
    <text evidence="1">The sequence shown here is derived from an EMBL/GenBank/DDBJ whole genome shotgun (WGS) entry which is preliminary data.</text>
</comment>
<evidence type="ECO:0000313" key="2">
    <source>
        <dbReference type="Proteomes" id="UP001595908"/>
    </source>
</evidence>
<organism evidence="1 2">
    <name type="scientific">Streptomyces atroolivaceus</name>
    <dbReference type="NCBI Taxonomy" id="66869"/>
    <lineage>
        <taxon>Bacteria</taxon>
        <taxon>Bacillati</taxon>
        <taxon>Actinomycetota</taxon>
        <taxon>Actinomycetes</taxon>
        <taxon>Kitasatosporales</taxon>
        <taxon>Streptomycetaceae</taxon>
        <taxon>Streptomyces</taxon>
    </lineage>
</organism>
<dbReference type="EMBL" id="JBHSJE010000008">
    <property type="protein sequence ID" value="MFC4981852.1"/>
    <property type="molecule type" value="Genomic_DNA"/>
</dbReference>